<evidence type="ECO:0000313" key="2">
    <source>
        <dbReference type="EMBL" id="NJQ01988.1"/>
    </source>
</evidence>
<dbReference type="Proteomes" id="UP000695264">
    <property type="component" value="Unassembled WGS sequence"/>
</dbReference>
<evidence type="ECO:0000313" key="3">
    <source>
        <dbReference type="Proteomes" id="UP000695264"/>
    </source>
</evidence>
<sequence length="234" mass="24024">MASLAAAAGRGAARGGRGLARAAAMVADRIADTAPRVPVRDLAALRRQFPGLGPEQLADKLVTGAVRSSAAVGAGVGAAAMLPTPPAMPAELAAEIVGVASVEYKLIAELHEVYGVPVPGGPTRRAHAYLTAWSERRGVDLTSAALTADAGSLLGAPLRRQLRQQVLKRAVRNVPTLIPFLVGAVAGAAANRRETAGLARRVRADLRRRQVAWDRLPPGTGPEDGPGSRGPDAG</sequence>
<feature type="region of interest" description="Disordered" evidence="1">
    <location>
        <begin position="210"/>
        <end position="234"/>
    </location>
</feature>
<evidence type="ECO:0000256" key="1">
    <source>
        <dbReference type="SAM" id="MobiDB-lite"/>
    </source>
</evidence>
<gene>
    <name evidence="2" type="ORF">HCK00_15955</name>
</gene>
<accession>A0ABX1BY03</accession>
<protein>
    <recommendedName>
        <fullName evidence="4">EcsC family protein</fullName>
    </recommendedName>
</protein>
<evidence type="ECO:0008006" key="4">
    <source>
        <dbReference type="Google" id="ProtNLM"/>
    </source>
</evidence>
<dbReference type="RefSeq" id="WP_168102620.1">
    <property type="nucleotide sequence ID" value="NZ_JAATEN010000011.1"/>
</dbReference>
<reference evidence="2 3" key="1">
    <citation type="submission" date="2020-03" db="EMBL/GenBank/DDBJ databases">
        <title>WGS of actinomycetes isolated from Thailand.</title>
        <authorList>
            <person name="Thawai C."/>
        </authorList>
    </citation>
    <scope>NUCLEOTIDE SEQUENCE [LARGE SCALE GENOMIC DNA]</scope>
    <source>
        <strain evidence="2 3">PLAI 1-29</strain>
    </source>
</reference>
<proteinExistence type="predicted"/>
<feature type="compositionally biased region" description="Gly residues" evidence="1">
    <location>
        <begin position="222"/>
        <end position="234"/>
    </location>
</feature>
<organism evidence="2 3">
    <name type="scientific">Streptomyces zingiberis</name>
    <dbReference type="NCBI Taxonomy" id="2053010"/>
    <lineage>
        <taxon>Bacteria</taxon>
        <taxon>Bacillati</taxon>
        <taxon>Actinomycetota</taxon>
        <taxon>Actinomycetes</taxon>
        <taxon>Kitasatosporales</taxon>
        <taxon>Streptomycetaceae</taxon>
        <taxon>Streptomyces</taxon>
    </lineage>
</organism>
<name>A0ABX1BY03_9ACTN</name>
<dbReference type="EMBL" id="JAATEN010000011">
    <property type="protein sequence ID" value="NJQ01988.1"/>
    <property type="molecule type" value="Genomic_DNA"/>
</dbReference>
<keyword evidence="3" id="KW-1185">Reference proteome</keyword>
<comment type="caution">
    <text evidence="2">The sequence shown here is derived from an EMBL/GenBank/DDBJ whole genome shotgun (WGS) entry which is preliminary data.</text>
</comment>